<proteinExistence type="predicted"/>
<comment type="caution">
    <text evidence="1">The sequence shown here is derived from an EMBL/GenBank/DDBJ whole genome shotgun (WGS) entry which is preliminary data.</text>
</comment>
<gene>
    <name evidence="1" type="ORF">OF850_03995</name>
</gene>
<evidence type="ECO:0000313" key="2">
    <source>
        <dbReference type="Proteomes" id="UP001526430"/>
    </source>
</evidence>
<accession>A0ABT3NRJ0</accession>
<dbReference type="RefSeq" id="WP_301588501.1">
    <property type="nucleotide sequence ID" value="NZ_JAPFQI010000001.1"/>
</dbReference>
<keyword evidence="2" id="KW-1185">Reference proteome</keyword>
<name>A0ABT3NRJ0_9PROT</name>
<sequence length="88" mass="9680">MSEGRARSELERLVAEPRPCTMDKARDALLALSALRDELARRRRAGEPVEEDLRRVNSALALTWSGALPVAGFRPGRLEKARAILEGG</sequence>
<organism evidence="1 2">
    <name type="scientific">Sabulicella glaciei</name>
    <dbReference type="NCBI Taxonomy" id="2984948"/>
    <lineage>
        <taxon>Bacteria</taxon>
        <taxon>Pseudomonadati</taxon>
        <taxon>Pseudomonadota</taxon>
        <taxon>Alphaproteobacteria</taxon>
        <taxon>Acetobacterales</taxon>
        <taxon>Acetobacteraceae</taxon>
        <taxon>Sabulicella</taxon>
    </lineage>
</organism>
<evidence type="ECO:0000313" key="1">
    <source>
        <dbReference type="EMBL" id="MCW8084778.1"/>
    </source>
</evidence>
<dbReference type="Proteomes" id="UP001526430">
    <property type="component" value="Unassembled WGS sequence"/>
</dbReference>
<dbReference type="EMBL" id="JAPFQI010000001">
    <property type="protein sequence ID" value="MCW8084778.1"/>
    <property type="molecule type" value="Genomic_DNA"/>
</dbReference>
<protein>
    <submittedName>
        <fullName evidence="1">Uncharacterized protein</fullName>
    </submittedName>
</protein>
<reference evidence="1 2" key="1">
    <citation type="submission" date="2022-10" db="EMBL/GenBank/DDBJ databases">
        <title>Roseococcus glaciei nov., sp. nov., isolated from glacier.</title>
        <authorList>
            <person name="Liu Q."/>
            <person name="Xin Y.-H."/>
        </authorList>
    </citation>
    <scope>NUCLEOTIDE SEQUENCE [LARGE SCALE GENOMIC DNA]</scope>
    <source>
        <strain evidence="1 2">MDT2-1-1</strain>
    </source>
</reference>